<sequence>MNPYEIVVTHFPYIGDKKKKKKINNMFLTLSLYTDHMMHQPCKEEFSDWPNGLLSIGTFGNSNLKQSENFSTQHVENTMPEDIEEVDKQLIRLLLNKQISLDSSFPGESETQNLSVEKFLDCLREDEKKTNESTRNLLENKDRYLQRATSIVHRGGNTDIRSDKKKNGIGKRSLSFLLKKVFVCRGGFAPGPVLRDPLPDPKLDSRMEKILRAMLHKKIYPQRPTPKTNSKKYLDIPETDNSDEEEYEEASQSSKWVKTDSEYDNNSVSLRHKNNHTHTCTHYKFFRT</sequence>
<organism evidence="4 5">
    <name type="scientific">Rehmannia glutinosa</name>
    <name type="common">Chinese foxglove</name>
    <dbReference type="NCBI Taxonomy" id="99300"/>
    <lineage>
        <taxon>Eukaryota</taxon>
        <taxon>Viridiplantae</taxon>
        <taxon>Streptophyta</taxon>
        <taxon>Embryophyta</taxon>
        <taxon>Tracheophyta</taxon>
        <taxon>Spermatophyta</taxon>
        <taxon>Magnoliopsida</taxon>
        <taxon>eudicotyledons</taxon>
        <taxon>Gunneridae</taxon>
        <taxon>Pentapetalae</taxon>
        <taxon>asterids</taxon>
        <taxon>lamiids</taxon>
        <taxon>Lamiales</taxon>
        <taxon>Orobanchaceae</taxon>
        <taxon>Rehmannieae</taxon>
        <taxon>Rehmannia</taxon>
    </lineage>
</organism>
<protein>
    <submittedName>
        <fullName evidence="4">Uncharacterized protein</fullName>
    </submittedName>
</protein>
<reference evidence="4 5" key="1">
    <citation type="journal article" date="2021" name="Comput. Struct. Biotechnol. J.">
        <title>De novo genome assembly of the potent medicinal plant Rehmannia glutinosa using nanopore technology.</title>
        <authorList>
            <person name="Ma L."/>
            <person name="Dong C."/>
            <person name="Song C."/>
            <person name="Wang X."/>
            <person name="Zheng X."/>
            <person name="Niu Y."/>
            <person name="Chen S."/>
            <person name="Feng W."/>
        </authorList>
    </citation>
    <scope>NUCLEOTIDE SEQUENCE [LARGE SCALE GENOMIC DNA]</scope>
    <source>
        <strain evidence="4">DH-2019</strain>
    </source>
</reference>
<keyword evidence="5" id="KW-1185">Reference proteome</keyword>
<evidence type="ECO:0000256" key="3">
    <source>
        <dbReference type="SAM" id="MobiDB-lite"/>
    </source>
</evidence>
<feature type="region of interest" description="Disordered" evidence="3">
    <location>
        <begin position="218"/>
        <end position="255"/>
    </location>
</feature>
<gene>
    <name evidence="4" type="ORF">DH2020_018529</name>
</gene>
<evidence type="ECO:0000313" key="5">
    <source>
        <dbReference type="Proteomes" id="UP001318860"/>
    </source>
</evidence>
<accession>A0ABR0WJ91</accession>
<evidence type="ECO:0000256" key="1">
    <source>
        <dbReference type="ARBA" id="ARBA00022604"/>
    </source>
</evidence>
<dbReference type="PANTHER" id="PTHR34045:SF3">
    <property type="entry name" value="PROTEIN LAZY 4"/>
    <property type="match status" value="1"/>
</dbReference>
<proteinExistence type="inferred from homology"/>
<name>A0ABR0WJ91_REHGL</name>
<dbReference type="Proteomes" id="UP001318860">
    <property type="component" value="Unassembled WGS sequence"/>
</dbReference>
<comment type="caution">
    <text evidence="4">The sequence shown here is derived from an EMBL/GenBank/DDBJ whole genome shotgun (WGS) entry which is preliminary data.</text>
</comment>
<dbReference type="PANTHER" id="PTHR34045">
    <property type="entry name" value="OS03G0406300 PROTEIN"/>
    <property type="match status" value="1"/>
</dbReference>
<evidence type="ECO:0000313" key="4">
    <source>
        <dbReference type="EMBL" id="KAK6147617.1"/>
    </source>
</evidence>
<dbReference type="EMBL" id="JABTTQ020000010">
    <property type="protein sequence ID" value="KAK6147617.1"/>
    <property type="molecule type" value="Genomic_DNA"/>
</dbReference>
<comment type="similarity">
    <text evidence="2">Belongs to the LAZY family.</text>
</comment>
<keyword evidence="1" id="KW-0341">Growth regulation</keyword>
<feature type="compositionally biased region" description="Acidic residues" evidence="3">
    <location>
        <begin position="237"/>
        <end position="249"/>
    </location>
</feature>
<evidence type="ECO:0000256" key="2">
    <source>
        <dbReference type="ARBA" id="ARBA00024198"/>
    </source>
</evidence>
<dbReference type="InterPro" id="IPR044683">
    <property type="entry name" value="LAZY"/>
</dbReference>